<accession>A0A9D1HM77</accession>
<evidence type="ECO:0000313" key="3">
    <source>
        <dbReference type="Proteomes" id="UP000824175"/>
    </source>
</evidence>
<reference evidence="2" key="2">
    <citation type="journal article" date="2021" name="PeerJ">
        <title>Extensive microbial diversity within the chicken gut microbiome revealed by metagenomics and culture.</title>
        <authorList>
            <person name="Gilroy R."/>
            <person name="Ravi A."/>
            <person name="Getino M."/>
            <person name="Pursley I."/>
            <person name="Horton D.L."/>
            <person name="Alikhan N.F."/>
            <person name="Baker D."/>
            <person name="Gharbi K."/>
            <person name="Hall N."/>
            <person name="Watson M."/>
            <person name="Adriaenssens E.M."/>
            <person name="Foster-Nyarko E."/>
            <person name="Jarju S."/>
            <person name="Secka A."/>
            <person name="Antonio M."/>
            <person name="Oren A."/>
            <person name="Chaudhuri R.R."/>
            <person name="La Ragione R."/>
            <person name="Hildebrand F."/>
            <person name="Pallen M.J."/>
        </authorList>
    </citation>
    <scope>NUCLEOTIDE SEQUENCE</scope>
    <source>
        <strain evidence="2">CHK195-11698</strain>
    </source>
</reference>
<sequence length="138" mass="15938">MNYFRQCTNNQMTQAIPDHSGNTCLFSAEEGFNLGNLFKNLYTPYGQMTNFALQPCSPRQACLMQVQILEFAAHELNLYLDTHQDDEKMLALFNEYNACALKARKEFEVKFGPLAVSDVNADCTSWIWIQGPWPWERQ</sequence>
<keyword evidence="2" id="KW-0167">Capsid protein</keyword>
<organism evidence="2 3">
    <name type="scientific">Candidatus Fimiplasma intestinipullorum</name>
    <dbReference type="NCBI Taxonomy" id="2840825"/>
    <lineage>
        <taxon>Bacteria</taxon>
        <taxon>Bacillati</taxon>
        <taxon>Bacillota</taxon>
        <taxon>Clostridia</taxon>
        <taxon>Eubacteriales</taxon>
        <taxon>Candidatus Fimiplasma</taxon>
    </lineage>
</organism>
<protein>
    <submittedName>
        <fullName evidence="2">Spore coat protein CotJB</fullName>
    </submittedName>
</protein>
<dbReference type="EMBL" id="DVMJ01000008">
    <property type="protein sequence ID" value="HIU12676.1"/>
    <property type="molecule type" value="Genomic_DNA"/>
</dbReference>
<keyword evidence="2" id="KW-0946">Virion</keyword>
<dbReference type="AlphaFoldDB" id="A0A9D1HM77"/>
<comment type="caution">
    <text evidence="2">The sequence shown here is derived from an EMBL/GenBank/DDBJ whole genome shotgun (WGS) entry which is preliminary data.</text>
</comment>
<gene>
    <name evidence="2" type="ORF">IAD15_01195</name>
</gene>
<name>A0A9D1HM77_9FIRM</name>
<proteinExistence type="predicted"/>
<feature type="domain" description="Protein CotJB" evidence="1">
    <location>
        <begin position="61"/>
        <end position="136"/>
    </location>
</feature>
<dbReference type="InterPro" id="IPR024207">
    <property type="entry name" value="CotJB_dom"/>
</dbReference>
<dbReference type="Proteomes" id="UP000824175">
    <property type="component" value="Unassembled WGS sequence"/>
</dbReference>
<evidence type="ECO:0000313" key="2">
    <source>
        <dbReference type="EMBL" id="HIU12676.1"/>
    </source>
</evidence>
<evidence type="ECO:0000259" key="1">
    <source>
        <dbReference type="Pfam" id="PF12652"/>
    </source>
</evidence>
<dbReference type="Pfam" id="PF12652">
    <property type="entry name" value="CotJB"/>
    <property type="match status" value="1"/>
</dbReference>
<reference evidence="2" key="1">
    <citation type="submission" date="2020-10" db="EMBL/GenBank/DDBJ databases">
        <authorList>
            <person name="Gilroy R."/>
        </authorList>
    </citation>
    <scope>NUCLEOTIDE SEQUENCE</scope>
    <source>
        <strain evidence="2">CHK195-11698</strain>
    </source>
</reference>